<keyword evidence="1" id="KW-0812">Transmembrane</keyword>
<evidence type="ECO:0000256" key="1">
    <source>
        <dbReference type="SAM" id="Phobius"/>
    </source>
</evidence>
<gene>
    <name evidence="2" type="ORF">VIOR3934_19875</name>
</gene>
<evidence type="ECO:0000313" key="2">
    <source>
        <dbReference type="EMBL" id="EGU54120.1"/>
    </source>
</evidence>
<comment type="caution">
    <text evidence="2">The sequence shown here is derived from an EMBL/GenBank/DDBJ whole genome shotgun (WGS) entry which is preliminary data.</text>
</comment>
<protein>
    <submittedName>
        <fullName evidence="2">Uncharacterized protein</fullName>
    </submittedName>
</protein>
<keyword evidence="1" id="KW-0472">Membrane</keyword>
<dbReference type="EMBL" id="AFWH01000001">
    <property type="protein sequence ID" value="EGU54120.1"/>
    <property type="molecule type" value="Genomic_DNA"/>
</dbReference>
<name>F9SMR5_VIBOR</name>
<keyword evidence="1" id="KW-1133">Transmembrane helix</keyword>
<organism evidence="2 3">
    <name type="scientific">Vibrio orientalis CIP 102891 = ATCC 33934</name>
    <dbReference type="NCBI Taxonomy" id="675816"/>
    <lineage>
        <taxon>Bacteria</taxon>
        <taxon>Pseudomonadati</taxon>
        <taxon>Pseudomonadota</taxon>
        <taxon>Gammaproteobacteria</taxon>
        <taxon>Vibrionales</taxon>
        <taxon>Vibrionaceae</taxon>
        <taxon>Vibrio</taxon>
        <taxon>Vibrio oreintalis group</taxon>
    </lineage>
</organism>
<evidence type="ECO:0000313" key="3">
    <source>
        <dbReference type="Proteomes" id="UP000002817"/>
    </source>
</evidence>
<dbReference type="PATRIC" id="fig|675816.5.peg.201"/>
<feature type="transmembrane region" description="Helical" evidence="1">
    <location>
        <begin position="15"/>
        <end position="32"/>
    </location>
</feature>
<dbReference type="AlphaFoldDB" id="F9SMR5"/>
<proteinExistence type="predicted"/>
<reference evidence="2 3" key="1">
    <citation type="journal article" date="2012" name="Int. J. Syst. Evol. Microbiol.">
        <title>Vibrio caribbeanicus sp. nov., isolated from the marine sponge Scleritoderma cyanea.</title>
        <authorList>
            <person name="Hoffmann M."/>
            <person name="Monday S.R."/>
            <person name="Allard M.W."/>
            <person name="Strain E.A."/>
            <person name="Whittaker P."/>
            <person name="Naum M."/>
            <person name="McCarthy P.J."/>
            <person name="Lopez J.V."/>
            <person name="Fischer M."/>
            <person name="Brown E.W."/>
        </authorList>
    </citation>
    <scope>NUCLEOTIDE SEQUENCE [LARGE SCALE GENOMIC DNA]</scope>
    <source>
        <strain evidence="3">CIP 102891 / ATCC 33934</strain>
    </source>
</reference>
<dbReference type="Proteomes" id="UP000002817">
    <property type="component" value="Unassembled WGS sequence"/>
</dbReference>
<accession>F9SMR5</accession>
<sequence>MREFGVSDALNELEPVILILLPVGVFWLAVMTS</sequence>